<name>A0A3L6EDJ6_MAIZE</name>
<evidence type="ECO:0000313" key="1">
    <source>
        <dbReference type="EMBL" id="PWZ18513.1"/>
    </source>
</evidence>
<dbReference type="PANTHER" id="PTHR22774">
    <property type="entry name" value="CHOREIN N-TERMINAL DOMAIN-CONTAINING PROTEIN"/>
    <property type="match status" value="1"/>
</dbReference>
<accession>A0A3L6EDJ6</accession>
<dbReference type="AlphaFoldDB" id="A0A3L6EDJ6"/>
<proteinExistence type="predicted"/>
<dbReference type="EMBL" id="NCVQ01000007">
    <property type="protein sequence ID" value="PWZ18513.1"/>
    <property type="molecule type" value="Genomic_DNA"/>
</dbReference>
<protein>
    <submittedName>
        <fullName evidence="1">Cullin-3B</fullName>
    </submittedName>
</protein>
<dbReference type="ExpressionAtlas" id="A0A3L6EDJ6">
    <property type="expression patterns" value="baseline and differential"/>
</dbReference>
<organism evidence="1 2">
    <name type="scientific">Zea mays</name>
    <name type="common">Maize</name>
    <dbReference type="NCBI Taxonomy" id="4577"/>
    <lineage>
        <taxon>Eukaryota</taxon>
        <taxon>Viridiplantae</taxon>
        <taxon>Streptophyta</taxon>
        <taxon>Embryophyta</taxon>
        <taxon>Tracheophyta</taxon>
        <taxon>Spermatophyta</taxon>
        <taxon>Magnoliopsida</taxon>
        <taxon>Liliopsida</taxon>
        <taxon>Poales</taxon>
        <taxon>Poaceae</taxon>
        <taxon>PACMAD clade</taxon>
        <taxon>Panicoideae</taxon>
        <taxon>Andropogonodae</taxon>
        <taxon>Andropogoneae</taxon>
        <taxon>Tripsacinae</taxon>
        <taxon>Zea</taxon>
    </lineage>
</organism>
<comment type="caution">
    <text evidence="1">The sequence shown here is derived from an EMBL/GenBank/DDBJ whole genome shotgun (WGS) entry which is preliminary data.</text>
</comment>
<dbReference type="PANTHER" id="PTHR22774:SF11">
    <property type="entry name" value="CHOREIN N-TERMINAL DOMAIN-CONTAINING PROTEIN"/>
    <property type="match status" value="1"/>
</dbReference>
<dbReference type="InterPro" id="IPR016159">
    <property type="entry name" value="Cullin_repeat-like_dom_sf"/>
</dbReference>
<evidence type="ECO:0000313" key="2">
    <source>
        <dbReference type="Proteomes" id="UP000251960"/>
    </source>
</evidence>
<sequence>MGSSTPSTAVVEEWRNMINGGDGQKRRNPNIIRFQHHIEFDPKFFDKSWRKLHDAIREICNHNCIGLSFEELYRLELKIEAVATKEELEHLVMLCRSEADAMGRITAGILRLLKLDKSLGQGTIEQLRNLGSGGMDNIFSPRRLSRQNSFGSIGTPRTPTMQAIADVMSSKTTLEATISSLQGEISESKAKCMALISQASSTEDQNRAEDIRQLSEKLESMQSLVTQLKNFDLTI</sequence>
<dbReference type="Proteomes" id="UP000251960">
    <property type="component" value="Chromosome 6"/>
</dbReference>
<dbReference type="InterPro" id="IPR026728">
    <property type="entry name" value="BLTP3A/B"/>
</dbReference>
<reference evidence="1 2" key="1">
    <citation type="journal article" date="2018" name="Nat. Genet.">
        <title>Extensive intraspecific gene order and gene structural variations between Mo17 and other maize genomes.</title>
        <authorList>
            <person name="Sun S."/>
            <person name="Zhou Y."/>
            <person name="Chen J."/>
            <person name="Shi J."/>
            <person name="Zhao H."/>
            <person name="Zhao H."/>
            <person name="Song W."/>
            <person name="Zhang M."/>
            <person name="Cui Y."/>
            <person name="Dong X."/>
            <person name="Liu H."/>
            <person name="Ma X."/>
            <person name="Jiao Y."/>
            <person name="Wang B."/>
            <person name="Wei X."/>
            <person name="Stein J.C."/>
            <person name="Glaubitz J.C."/>
            <person name="Lu F."/>
            <person name="Yu G."/>
            <person name="Liang C."/>
            <person name="Fengler K."/>
            <person name="Li B."/>
            <person name="Rafalski A."/>
            <person name="Schnable P.S."/>
            <person name="Ware D.H."/>
            <person name="Buckler E.S."/>
            <person name="Lai J."/>
        </authorList>
    </citation>
    <scope>NUCLEOTIDE SEQUENCE [LARGE SCALE GENOMIC DNA]</scope>
    <source>
        <strain evidence="2">cv. Missouri 17</strain>
        <tissue evidence="1">Seedling</tissue>
    </source>
</reference>
<gene>
    <name evidence="1" type="primary">CUL3B_1</name>
    <name evidence="1" type="ORF">Zm00014a_032373</name>
</gene>
<dbReference type="SUPFAM" id="SSF74788">
    <property type="entry name" value="Cullin repeat-like"/>
    <property type="match status" value="1"/>
</dbReference>
<dbReference type="Gene3D" id="1.20.1310.10">
    <property type="entry name" value="Cullin Repeats"/>
    <property type="match status" value="1"/>
</dbReference>